<reference evidence="1 2" key="1">
    <citation type="submission" date="2019-09" db="EMBL/GenBank/DDBJ databases">
        <authorList>
            <person name="Valk L.C."/>
        </authorList>
    </citation>
    <scope>NUCLEOTIDE SEQUENCE [LARGE SCALE GENOMIC DNA]</scope>
    <source>
        <strain evidence="1">GalUA</strain>
    </source>
</reference>
<name>A0A7V7QJQ3_9FIRM</name>
<dbReference type="AlphaFoldDB" id="A0A7V7QJQ3"/>
<evidence type="ECO:0000313" key="2">
    <source>
        <dbReference type="Proteomes" id="UP000461768"/>
    </source>
</evidence>
<reference evidence="1 2" key="2">
    <citation type="submission" date="2020-02" db="EMBL/GenBank/DDBJ databases">
        <title>Candidatus Galacturonibacter soehngenii shows hetero-acetogenic catabolism of galacturonic acid but lacks a canonical carbon monoxide dehydrogenase/acetyl-CoA synthase complex.</title>
        <authorList>
            <person name="Diender M."/>
            <person name="Stouten G.R."/>
            <person name="Petersen J.F."/>
            <person name="Nielsen P.H."/>
            <person name="Dueholm M.S."/>
            <person name="Pronk J.T."/>
            <person name="Van Loosdrecht M.C.M."/>
        </authorList>
    </citation>
    <scope>NUCLEOTIDE SEQUENCE [LARGE SCALE GENOMIC DNA]</scope>
    <source>
        <strain evidence="1">GalUA</strain>
    </source>
</reference>
<sequence>MYKFTKANLFNEHLVDIDMRKGFNVVEDEQCIIFYLEPSINGSKCEVMIGISDAYDVDVMYTFARLSNMTKQDSIIRVLNELNRTYKMKYTLSDNGNIQATFEYLSTVDEFNSEILLNYVVARFKHIEEDAYPKIMRTMWN</sequence>
<evidence type="ECO:0000313" key="1">
    <source>
        <dbReference type="EMBL" id="KAB1437888.1"/>
    </source>
</evidence>
<comment type="caution">
    <text evidence="1">The sequence shown here is derived from an EMBL/GenBank/DDBJ whole genome shotgun (WGS) entry which is preliminary data.</text>
</comment>
<gene>
    <name evidence="1" type="ORF">F7O84_09890</name>
</gene>
<dbReference type="Proteomes" id="UP000461768">
    <property type="component" value="Unassembled WGS sequence"/>
</dbReference>
<dbReference type="EMBL" id="WAGX01000005">
    <property type="protein sequence ID" value="KAB1437888.1"/>
    <property type="molecule type" value="Genomic_DNA"/>
</dbReference>
<accession>A0A7V7QJQ3</accession>
<dbReference type="RefSeq" id="WP_151144449.1">
    <property type="nucleotide sequence ID" value="NZ_WAGX01000005.1"/>
</dbReference>
<keyword evidence="2" id="KW-1185">Reference proteome</keyword>
<protein>
    <recommendedName>
        <fullName evidence="3">YbjN domain-containing protein</fullName>
    </recommendedName>
</protein>
<evidence type="ECO:0008006" key="3">
    <source>
        <dbReference type="Google" id="ProtNLM"/>
    </source>
</evidence>
<organism evidence="1 2">
    <name type="scientific">Candidatus Galacturonatibacter soehngenii</name>
    <dbReference type="NCBI Taxonomy" id="2307010"/>
    <lineage>
        <taxon>Bacteria</taxon>
        <taxon>Bacillati</taxon>
        <taxon>Bacillota</taxon>
        <taxon>Clostridia</taxon>
        <taxon>Lachnospirales</taxon>
        <taxon>Lachnospiraceae</taxon>
        <taxon>Candidatus Galacturonatibacter</taxon>
    </lineage>
</organism>
<proteinExistence type="predicted"/>